<dbReference type="GO" id="GO:0005506">
    <property type="term" value="F:iron ion binding"/>
    <property type="evidence" value="ECO:0007669"/>
    <property type="project" value="InterPro"/>
</dbReference>
<dbReference type="PANTHER" id="PTHR24304">
    <property type="entry name" value="CYTOCHROME P450 FAMILY 7"/>
    <property type="match status" value="1"/>
</dbReference>
<dbReference type="STRING" id="1116229.S3DGE1"/>
<evidence type="ECO:0000256" key="6">
    <source>
        <dbReference type="PIRSR" id="PIRSR602403-1"/>
    </source>
</evidence>
<dbReference type="GeneID" id="19460643"/>
<proteinExistence type="inferred from homology"/>
<evidence type="ECO:0000256" key="3">
    <source>
        <dbReference type="ARBA" id="ARBA00022617"/>
    </source>
</evidence>
<keyword evidence="3 6" id="KW-0349">Heme</keyword>
<dbReference type="RefSeq" id="XP_008086992.1">
    <property type="nucleotide sequence ID" value="XM_008088801.1"/>
</dbReference>
<dbReference type="CDD" id="cd11040">
    <property type="entry name" value="CYP7_CYP8-like"/>
    <property type="match status" value="1"/>
</dbReference>
<evidence type="ECO:0000313" key="7">
    <source>
        <dbReference type="EMBL" id="EPE25673.1"/>
    </source>
</evidence>
<accession>S3DGE1</accession>
<sequence length="553" mass="61958">MAFAILACTGHQTIDIVVSIALAITTVLLSTRIFTEVRYFVQSRGNAGRFEGREPLTLPYTIPWIGGITAVITGHDMYFWAKSKSPQDRPVSLKLGPIKIYVLFGPKNMKTIFKNSKTLTKFSTTMMIFHNSGMSKKDQGVFDEDKSGLAHEPVADVPAQGRIWKKSHDLGPKYLLTAHNVNMLTNMFIQQFNEALDKKPLNHSFTTSLYSYFKDAMFVASTKSLVGTSIFSLCPDLTKDFWEYDGGFTQIAIGLPKFLISAKYAASDRMIDHCKRWINHAWENYDPKNEDADWEECFGSTYSRKMVQVIAESGLSREGQAIAMLPMIWAINSNAIPCTGWIIFEALKRPGLIKTLRDEVAPSMKKDEAGNLTIDIPNLLANSPLLMSMYMECLRTRTSSAVTRKVTEDTECDGYILKKGNHIMAASWQPAHGPIWDVPGHPADTFWPERFIEMPKMKPSDPDEKSAYEKAMRPDEWFPYGGGNVICSGRFFAKQEILAAVAIFVTKYDIEFQGWLDTKGKLTDKAPIPDETMAGVGVLPPCGDARVKITRVS</sequence>
<dbReference type="HOGENOM" id="CLU_018012_2_2_1"/>
<comment type="cofactor">
    <cofactor evidence="1 6">
        <name>heme</name>
        <dbReference type="ChEBI" id="CHEBI:30413"/>
    </cofactor>
</comment>
<dbReference type="PRINTS" id="PR00465">
    <property type="entry name" value="EP450IV"/>
</dbReference>
<dbReference type="PANTHER" id="PTHR24304:SF2">
    <property type="entry name" value="24-HYDROXYCHOLESTEROL 7-ALPHA-HYDROXYLASE"/>
    <property type="match status" value="1"/>
</dbReference>
<protein>
    <submittedName>
        <fullName evidence="7">Cytochrome P450</fullName>
    </submittedName>
</protein>
<dbReference type="Gene3D" id="1.10.630.10">
    <property type="entry name" value="Cytochrome P450"/>
    <property type="match status" value="1"/>
</dbReference>
<dbReference type="GO" id="GO:0020037">
    <property type="term" value="F:heme binding"/>
    <property type="evidence" value="ECO:0007669"/>
    <property type="project" value="InterPro"/>
</dbReference>
<dbReference type="AlphaFoldDB" id="S3DGE1"/>
<dbReference type="GO" id="GO:0008395">
    <property type="term" value="F:steroid hydroxylase activity"/>
    <property type="evidence" value="ECO:0007669"/>
    <property type="project" value="TreeGrafter"/>
</dbReference>
<evidence type="ECO:0000256" key="1">
    <source>
        <dbReference type="ARBA" id="ARBA00001971"/>
    </source>
</evidence>
<keyword evidence="8" id="KW-1185">Reference proteome</keyword>
<dbReference type="EMBL" id="KE145371">
    <property type="protein sequence ID" value="EPE25673.1"/>
    <property type="molecule type" value="Genomic_DNA"/>
</dbReference>
<feature type="binding site" description="axial binding residue" evidence="6">
    <location>
        <position position="487"/>
    </location>
    <ligand>
        <name>heme</name>
        <dbReference type="ChEBI" id="CHEBI:30413"/>
    </ligand>
    <ligandPart>
        <name>Fe</name>
        <dbReference type="ChEBI" id="CHEBI:18248"/>
    </ligandPart>
</feature>
<evidence type="ECO:0000256" key="2">
    <source>
        <dbReference type="ARBA" id="ARBA00010617"/>
    </source>
</evidence>
<dbReference type="KEGG" id="glz:GLAREA_01585"/>
<keyword evidence="4 6" id="KW-0479">Metal-binding</keyword>
<dbReference type="InterPro" id="IPR050529">
    <property type="entry name" value="CYP450_sterol_14alpha_dmase"/>
</dbReference>
<dbReference type="InterPro" id="IPR001128">
    <property type="entry name" value="Cyt_P450"/>
</dbReference>
<organism evidence="7 8">
    <name type="scientific">Glarea lozoyensis (strain ATCC 20868 / MF5171)</name>
    <dbReference type="NCBI Taxonomy" id="1116229"/>
    <lineage>
        <taxon>Eukaryota</taxon>
        <taxon>Fungi</taxon>
        <taxon>Dikarya</taxon>
        <taxon>Ascomycota</taxon>
        <taxon>Pezizomycotina</taxon>
        <taxon>Leotiomycetes</taxon>
        <taxon>Helotiales</taxon>
        <taxon>Helotiaceae</taxon>
        <taxon>Glarea</taxon>
    </lineage>
</organism>
<dbReference type="GO" id="GO:0016705">
    <property type="term" value="F:oxidoreductase activity, acting on paired donors, with incorporation or reduction of molecular oxygen"/>
    <property type="evidence" value="ECO:0007669"/>
    <property type="project" value="InterPro"/>
</dbReference>
<evidence type="ECO:0000313" key="8">
    <source>
        <dbReference type="Proteomes" id="UP000016922"/>
    </source>
</evidence>
<dbReference type="OMA" id="WEPNFGS"/>
<dbReference type="OrthoDB" id="3366823at2759"/>
<dbReference type="Proteomes" id="UP000016922">
    <property type="component" value="Unassembled WGS sequence"/>
</dbReference>
<keyword evidence="5 6" id="KW-0408">Iron</keyword>
<dbReference type="SUPFAM" id="SSF48264">
    <property type="entry name" value="Cytochrome P450"/>
    <property type="match status" value="1"/>
</dbReference>
<gene>
    <name evidence="7" type="ORF">GLAREA_01585</name>
</gene>
<evidence type="ECO:0000256" key="5">
    <source>
        <dbReference type="ARBA" id="ARBA00023004"/>
    </source>
</evidence>
<dbReference type="Pfam" id="PF00067">
    <property type="entry name" value="p450"/>
    <property type="match status" value="1"/>
</dbReference>
<dbReference type="eggNOG" id="KOG0684">
    <property type="taxonomic scope" value="Eukaryota"/>
</dbReference>
<dbReference type="InterPro" id="IPR002403">
    <property type="entry name" value="Cyt_P450_E_grp-IV"/>
</dbReference>
<reference evidence="7 8" key="1">
    <citation type="journal article" date="2013" name="BMC Genomics">
        <title>Genomics-driven discovery of the pneumocandin biosynthetic gene cluster in the fungus Glarea lozoyensis.</title>
        <authorList>
            <person name="Chen L."/>
            <person name="Yue Q."/>
            <person name="Zhang X."/>
            <person name="Xiang M."/>
            <person name="Wang C."/>
            <person name="Li S."/>
            <person name="Che Y."/>
            <person name="Ortiz-Lopez F.J."/>
            <person name="Bills G.F."/>
            <person name="Liu X."/>
            <person name="An Z."/>
        </authorList>
    </citation>
    <scope>NUCLEOTIDE SEQUENCE [LARGE SCALE GENOMIC DNA]</scope>
    <source>
        <strain evidence="8">ATCC 20868 / MF5171</strain>
    </source>
</reference>
<comment type="similarity">
    <text evidence="2">Belongs to the cytochrome P450 family.</text>
</comment>
<name>S3DGE1_GLAL2</name>
<dbReference type="InterPro" id="IPR036396">
    <property type="entry name" value="Cyt_P450_sf"/>
</dbReference>
<evidence type="ECO:0000256" key="4">
    <source>
        <dbReference type="ARBA" id="ARBA00022723"/>
    </source>
</evidence>